<keyword evidence="1" id="KW-0812">Transmembrane</keyword>
<organism evidence="2 3">
    <name type="scientific">Streptomyces glaucus</name>
    <dbReference type="NCBI Taxonomy" id="284029"/>
    <lineage>
        <taxon>Bacteria</taxon>
        <taxon>Bacillati</taxon>
        <taxon>Actinomycetota</taxon>
        <taxon>Actinomycetes</taxon>
        <taxon>Kitasatosporales</taxon>
        <taxon>Streptomycetaceae</taxon>
        <taxon>Streptomyces</taxon>
    </lineage>
</organism>
<dbReference type="RefSeq" id="WP_344609205.1">
    <property type="nucleotide sequence ID" value="NZ_BAAATK010000069.1"/>
</dbReference>
<keyword evidence="1" id="KW-1133">Transmembrane helix</keyword>
<dbReference type="EMBL" id="BAAATK010000069">
    <property type="protein sequence ID" value="GAA2458835.1"/>
    <property type="molecule type" value="Genomic_DNA"/>
</dbReference>
<sequence length="518" mass="55886">MLSYDELTSPERELWDAFPEGRRVDLRTGVPEDDRVDEGGQWGPGRTVRAAVIVALLQGANTAQSGAVPYLRLDGARISGHLDLAGAQIAHAFRLEDCWFEEGVNLFGASARSIAIVGSRVPGVEAGLIRIEGRLDLRCSRLQSGSASPFHRRVTALSLINAHVSGAVNLSGARIDAPGEWAVSAGGLVAEGGVYCVDGFVAHGEVRLMGAQLPGGLHMRGALLERPGRRGVALALDNAVASTLDFSGGFTANGTVRLRGARISDSLTFEGAVLNGPPDGHGPALAALLMQAADFDLTLARPPSGTVDLRGAQVSYLHDSDHSWPDVVELDGFVYGSIKVDEAGERREAVGRRDSVARRVAWIRRGPGYNPQPYEQLASWYRKAGHDDDARRVLLAKQRHRRRTLPPAARVWGYLLDLTVGYGYRPWLAGVWLLALTLLGTLSFGTHSPTPVKRGEGAPFQPLVYTLDLLIPIGGLGQRTAWYWPDHGLQWLAYLLIAFGWMLTTAVIAGVTRTLQKN</sequence>
<evidence type="ECO:0000256" key="1">
    <source>
        <dbReference type="SAM" id="Phobius"/>
    </source>
</evidence>
<feature type="transmembrane region" description="Helical" evidence="1">
    <location>
        <begin position="491"/>
        <end position="512"/>
    </location>
</feature>
<evidence type="ECO:0000313" key="2">
    <source>
        <dbReference type="EMBL" id="GAA2458835.1"/>
    </source>
</evidence>
<proteinExistence type="predicted"/>
<accession>A0ABN3KG58</accession>
<keyword evidence="3" id="KW-1185">Reference proteome</keyword>
<reference evidence="2 3" key="1">
    <citation type="journal article" date="2019" name="Int. J. Syst. Evol. Microbiol.">
        <title>The Global Catalogue of Microorganisms (GCM) 10K type strain sequencing project: providing services to taxonomists for standard genome sequencing and annotation.</title>
        <authorList>
            <consortium name="The Broad Institute Genomics Platform"/>
            <consortium name="The Broad Institute Genome Sequencing Center for Infectious Disease"/>
            <person name="Wu L."/>
            <person name="Ma J."/>
        </authorList>
    </citation>
    <scope>NUCLEOTIDE SEQUENCE [LARGE SCALE GENOMIC DNA]</scope>
    <source>
        <strain evidence="2 3">JCM 6922</strain>
    </source>
</reference>
<evidence type="ECO:0000313" key="3">
    <source>
        <dbReference type="Proteomes" id="UP001500460"/>
    </source>
</evidence>
<gene>
    <name evidence="2" type="ORF">GCM10010421_60250</name>
</gene>
<dbReference type="Proteomes" id="UP001500460">
    <property type="component" value="Unassembled WGS sequence"/>
</dbReference>
<comment type="caution">
    <text evidence="2">The sequence shown here is derived from an EMBL/GenBank/DDBJ whole genome shotgun (WGS) entry which is preliminary data.</text>
</comment>
<name>A0ABN3KG58_9ACTN</name>
<protein>
    <submittedName>
        <fullName evidence="2">Oxidoreductase</fullName>
    </submittedName>
</protein>
<keyword evidence="1" id="KW-0472">Membrane</keyword>